<protein>
    <recommendedName>
        <fullName evidence="1">DUF7691 domain-containing protein</fullName>
    </recommendedName>
</protein>
<accession>A0A9W6RP04</accession>
<feature type="domain" description="DUF7691" evidence="1">
    <location>
        <begin position="1"/>
        <end position="197"/>
    </location>
</feature>
<proteinExistence type="predicted"/>
<organism evidence="2 3">
    <name type="scientific">Actinoallomurus iriomotensis</name>
    <dbReference type="NCBI Taxonomy" id="478107"/>
    <lineage>
        <taxon>Bacteria</taxon>
        <taxon>Bacillati</taxon>
        <taxon>Actinomycetota</taxon>
        <taxon>Actinomycetes</taxon>
        <taxon>Streptosporangiales</taxon>
        <taxon>Thermomonosporaceae</taxon>
        <taxon>Actinoallomurus</taxon>
    </lineage>
</organism>
<reference evidence="2" key="1">
    <citation type="submission" date="2023-03" db="EMBL/GenBank/DDBJ databases">
        <title>Actinoallomurus iriomotensis NBRC 103681.</title>
        <authorList>
            <person name="Ichikawa N."/>
            <person name="Sato H."/>
            <person name="Tonouchi N."/>
        </authorList>
    </citation>
    <scope>NUCLEOTIDE SEQUENCE</scope>
    <source>
        <strain evidence="2">NBRC 103681</strain>
    </source>
</reference>
<gene>
    <name evidence="2" type="ORF">Airi01_076630</name>
</gene>
<dbReference type="RefSeq" id="WP_285630769.1">
    <property type="nucleotide sequence ID" value="NZ_BSTJ01000011.1"/>
</dbReference>
<dbReference type="Pfam" id="PF24740">
    <property type="entry name" value="DUF7691"/>
    <property type="match status" value="1"/>
</dbReference>
<comment type="caution">
    <text evidence="2">The sequence shown here is derived from an EMBL/GenBank/DDBJ whole genome shotgun (WGS) entry which is preliminary data.</text>
</comment>
<dbReference type="Proteomes" id="UP001165135">
    <property type="component" value="Unassembled WGS sequence"/>
</dbReference>
<dbReference type="InterPro" id="IPR056108">
    <property type="entry name" value="DUF7691"/>
</dbReference>
<sequence>MSYSLSLYLVDLEKARGAIGSGDDKLRRMIGGRFKTTIAHADEWFDSEIKAGAPTRYDAIRAVIDGGPYDAAYGFQYGYAYQTICQFHGRFLDNSEFSPFRGDWLETVDQGLAELGIGVRVTDFMYGTVPSELPPPDHLPCYGEWSPKECAQAVAGWEATTEEQRDALDEEVLMAIESCVGWAREAQARPGWSVAGFGF</sequence>
<dbReference type="EMBL" id="BSTJ01000011">
    <property type="protein sequence ID" value="GLY79396.1"/>
    <property type="molecule type" value="Genomic_DNA"/>
</dbReference>
<evidence type="ECO:0000313" key="2">
    <source>
        <dbReference type="EMBL" id="GLY79396.1"/>
    </source>
</evidence>
<evidence type="ECO:0000259" key="1">
    <source>
        <dbReference type="Pfam" id="PF24740"/>
    </source>
</evidence>
<name>A0A9W6RP04_9ACTN</name>
<evidence type="ECO:0000313" key="3">
    <source>
        <dbReference type="Proteomes" id="UP001165135"/>
    </source>
</evidence>
<dbReference type="AlphaFoldDB" id="A0A9W6RP04"/>